<proteinExistence type="predicted"/>
<evidence type="ECO:0000313" key="2">
    <source>
        <dbReference type="Proteomes" id="UP000813215"/>
    </source>
</evidence>
<sequence length="69" mass="8136">MITYFNTITPTEYHTLLETQKRDRFPYEWARRQNNLGITYSNHIGGEQADNLEAAIDSFQEALKESKIR</sequence>
<dbReference type="AlphaFoldDB" id="A0A9E3H2T3"/>
<reference evidence="1" key="1">
    <citation type="submission" date="2021-05" db="EMBL/GenBank/DDBJ databases">
        <authorList>
            <person name="Pietrasiak N."/>
            <person name="Ward R."/>
            <person name="Stajich J.E."/>
            <person name="Kurbessoian T."/>
        </authorList>
    </citation>
    <scope>NUCLEOTIDE SEQUENCE</scope>
    <source>
        <strain evidence="1">HA4357-MV3</strain>
    </source>
</reference>
<gene>
    <name evidence="1" type="ORF">KME28_00120</name>
</gene>
<accession>A0A9E3H2T3</accession>
<organism evidence="1 2">
    <name type="scientific">Pelatocladus maniniholoensis HA4357-MV3</name>
    <dbReference type="NCBI Taxonomy" id="1117104"/>
    <lineage>
        <taxon>Bacteria</taxon>
        <taxon>Bacillati</taxon>
        <taxon>Cyanobacteriota</taxon>
        <taxon>Cyanophyceae</taxon>
        <taxon>Nostocales</taxon>
        <taxon>Nostocaceae</taxon>
        <taxon>Pelatocladus</taxon>
    </lineage>
</organism>
<dbReference type="EMBL" id="JAHHHW010000001">
    <property type="protein sequence ID" value="MBW4430203.1"/>
    <property type="molecule type" value="Genomic_DNA"/>
</dbReference>
<dbReference type="Proteomes" id="UP000813215">
    <property type="component" value="Unassembled WGS sequence"/>
</dbReference>
<name>A0A9E3H2T3_9NOST</name>
<reference evidence="1" key="2">
    <citation type="journal article" date="2022" name="Microbiol. Resour. Announc.">
        <title>Metagenome Sequencing to Explore Phylogenomics of Terrestrial Cyanobacteria.</title>
        <authorList>
            <person name="Ward R.D."/>
            <person name="Stajich J.E."/>
            <person name="Johansen J.R."/>
            <person name="Huntemann M."/>
            <person name="Clum A."/>
            <person name="Foster B."/>
            <person name="Foster B."/>
            <person name="Roux S."/>
            <person name="Palaniappan K."/>
            <person name="Varghese N."/>
            <person name="Mukherjee S."/>
            <person name="Reddy T.B.K."/>
            <person name="Daum C."/>
            <person name="Copeland A."/>
            <person name="Chen I.A."/>
            <person name="Ivanova N.N."/>
            <person name="Kyrpides N.C."/>
            <person name="Shapiro N."/>
            <person name="Eloe-Fadrosh E.A."/>
            <person name="Pietrasiak N."/>
        </authorList>
    </citation>
    <scope>NUCLEOTIDE SEQUENCE</scope>
    <source>
        <strain evidence="1">HA4357-MV3</strain>
    </source>
</reference>
<evidence type="ECO:0000313" key="1">
    <source>
        <dbReference type="EMBL" id="MBW4430203.1"/>
    </source>
</evidence>
<protein>
    <submittedName>
        <fullName evidence="1">Uncharacterized protein</fullName>
    </submittedName>
</protein>
<comment type="caution">
    <text evidence="1">The sequence shown here is derived from an EMBL/GenBank/DDBJ whole genome shotgun (WGS) entry which is preliminary data.</text>
</comment>